<feature type="signal peptide" evidence="4">
    <location>
        <begin position="1"/>
        <end position="20"/>
    </location>
</feature>
<evidence type="ECO:0000256" key="4">
    <source>
        <dbReference type="SAM" id="SignalP"/>
    </source>
</evidence>
<name>A0A3P8UHM3_CYNSE</name>
<protein>
    <submittedName>
        <fullName evidence="6">Growth/differentiation factor 6-like</fullName>
    </submittedName>
</protein>
<dbReference type="GO" id="GO:0008083">
    <property type="term" value="F:growth factor activity"/>
    <property type="evidence" value="ECO:0007669"/>
    <property type="project" value="UniProtKB-KW"/>
</dbReference>
<feature type="domain" description="TGF-beta family profile" evidence="5">
    <location>
        <begin position="116"/>
        <end position="226"/>
    </location>
</feature>
<reference evidence="6" key="2">
    <citation type="submission" date="2025-08" db="UniProtKB">
        <authorList>
            <consortium name="Ensembl"/>
        </authorList>
    </citation>
    <scope>IDENTIFICATION</scope>
</reference>
<dbReference type="InParanoid" id="A0A3P8UHM3"/>
<proteinExistence type="inferred from homology"/>
<accession>A0A3P8UHM3</accession>
<evidence type="ECO:0000256" key="3">
    <source>
        <dbReference type="RuleBase" id="RU000354"/>
    </source>
</evidence>
<dbReference type="SUPFAM" id="SSF57501">
    <property type="entry name" value="Cystine-knot cytokines"/>
    <property type="match status" value="1"/>
</dbReference>
<evidence type="ECO:0000256" key="2">
    <source>
        <dbReference type="ARBA" id="ARBA00022525"/>
    </source>
</evidence>
<dbReference type="InterPro" id="IPR029034">
    <property type="entry name" value="Cystine-knot_cytokine"/>
</dbReference>
<reference evidence="6" key="3">
    <citation type="submission" date="2025-09" db="UniProtKB">
        <authorList>
            <consortium name="Ensembl"/>
        </authorList>
    </citation>
    <scope>IDENTIFICATION</scope>
</reference>
<feature type="chain" id="PRO_5018307681" evidence="4">
    <location>
        <begin position="21"/>
        <end position="236"/>
    </location>
</feature>
<dbReference type="InterPro" id="IPR001839">
    <property type="entry name" value="TGF-b_C"/>
</dbReference>
<keyword evidence="3" id="KW-0339">Growth factor</keyword>
<dbReference type="Pfam" id="PF00019">
    <property type="entry name" value="TGF_beta"/>
    <property type="match status" value="1"/>
</dbReference>
<organism evidence="6 7">
    <name type="scientific">Cynoglossus semilaevis</name>
    <name type="common">Tongue sole</name>
    <dbReference type="NCBI Taxonomy" id="244447"/>
    <lineage>
        <taxon>Eukaryota</taxon>
        <taxon>Metazoa</taxon>
        <taxon>Chordata</taxon>
        <taxon>Craniata</taxon>
        <taxon>Vertebrata</taxon>
        <taxon>Euteleostomi</taxon>
        <taxon>Actinopterygii</taxon>
        <taxon>Neopterygii</taxon>
        <taxon>Teleostei</taxon>
        <taxon>Neoteleostei</taxon>
        <taxon>Acanthomorphata</taxon>
        <taxon>Carangaria</taxon>
        <taxon>Pleuronectiformes</taxon>
        <taxon>Pleuronectoidei</taxon>
        <taxon>Cynoglossidae</taxon>
        <taxon>Cynoglossinae</taxon>
        <taxon>Cynoglossus</taxon>
    </lineage>
</organism>
<evidence type="ECO:0000259" key="5">
    <source>
        <dbReference type="PROSITE" id="PS51362"/>
    </source>
</evidence>
<dbReference type="Proteomes" id="UP000265120">
    <property type="component" value="Chromosome 14"/>
</dbReference>
<dbReference type="AlphaFoldDB" id="A0A3P8UHM3"/>
<comment type="subcellular location">
    <subcellularLocation>
        <location evidence="1">Secreted</location>
    </subcellularLocation>
</comment>
<dbReference type="STRING" id="244447.ENSCSEP00000001334"/>
<keyword evidence="2" id="KW-0964">Secreted</keyword>
<evidence type="ECO:0000313" key="6">
    <source>
        <dbReference type="Ensembl" id="ENSCSEP00000001334.1"/>
    </source>
</evidence>
<reference evidence="6 7" key="1">
    <citation type="journal article" date="2014" name="Nat. Genet.">
        <title>Whole-genome sequence of a flatfish provides insights into ZW sex chromosome evolution and adaptation to a benthic lifestyle.</title>
        <authorList>
            <person name="Chen S."/>
            <person name="Zhang G."/>
            <person name="Shao C."/>
            <person name="Huang Q."/>
            <person name="Liu G."/>
            <person name="Zhang P."/>
            <person name="Song W."/>
            <person name="An N."/>
            <person name="Chalopin D."/>
            <person name="Volff J.N."/>
            <person name="Hong Y."/>
            <person name="Li Q."/>
            <person name="Sha Z."/>
            <person name="Zhou H."/>
            <person name="Xie M."/>
            <person name="Yu Q."/>
            <person name="Liu Y."/>
            <person name="Xiang H."/>
            <person name="Wang N."/>
            <person name="Wu K."/>
            <person name="Yang C."/>
            <person name="Zhou Q."/>
            <person name="Liao X."/>
            <person name="Yang L."/>
            <person name="Hu Q."/>
            <person name="Zhang J."/>
            <person name="Meng L."/>
            <person name="Jin L."/>
            <person name="Tian Y."/>
            <person name="Lian J."/>
            <person name="Yang J."/>
            <person name="Miao G."/>
            <person name="Liu S."/>
            <person name="Liang Z."/>
            <person name="Yan F."/>
            <person name="Li Y."/>
            <person name="Sun B."/>
            <person name="Zhang H."/>
            <person name="Zhang J."/>
            <person name="Zhu Y."/>
            <person name="Du M."/>
            <person name="Zhao Y."/>
            <person name="Schartl M."/>
            <person name="Tang Q."/>
            <person name="Wang J."/>
        </authorList>
    </citation>
    <scope>NUCLEOTIDE SEQUENCE</scope>
</reference>
<dbReference type="PROSITE" id="PS51362">
    <property type="entry name" value="TGF_BETA_2"/>
    <property type="match status" value="1"/>
</dbReference>
<dbReference type="Ensembl" id="ENSCSET00000001363.1">
    <property type="protein sequence ID" value="ENSCSEP00000001334.1"/>
    <property type="gene ID" value="ENSCSEG00000000923.1"/>
</dbReference>
<dbReference type="GeneTree" id="ENSGT00400000024763"/>
<evidence type="ECO:0000313" key="7">
    <source>
        <dbReference type="Proteomes" id="UP000265120"/>
    </source>
</evidence>
<sequence>MSFAFSAMLMLLGSSSVVLAFVLQPSHEKAAVSSMSRNRCQFESVDIKKHLLRELNLQTEPRLPAGGLDALRERWQRNFGALSDRTTDISGMCILNFLILLTISLFQPNVPFFNNNKKIPPVATTRRGDRRNLECCAMTSEIFMKDLGWDDWVVYPPSLTFVQCALCNYETNTVQCPSSHARIQDDSSQVPCCLPHSKEMVPVVYVDETGTVVLSSVYLTRSCSCEAANIQQPGTE</sequence>
<dbReference type="Gene3D" id="2.10.90.10">
    <property type="entry name" value="Cystine-knot cytokines"/>
    <property type="match status" value="1"/>
</dbReference>
<dbReference type="CDD" id="cd19379">
    <property type="entry name" value="TGF_beta_GSDF"/>
    <property type="match status" value="1"/>
</dbReference>
<comment type="similarity">
    <text evidence="3">Belongs to the TGF-beta family.</text>
</comment>
<keyword evidence="4" id="KW-0732">Signal</keyword>
<dbReference type="GO" id="GO:0005576">
    <property type="term" value="C:extracellular region"/>
    <property type="evidence" value="ECO:0007669"/>
    <property type="project" value="UniProtKB-SubCell"/>
</dbReference>
<evidence type="ECO:0000256" key="1">
    <source>
        <dbReference type="ARBA" id="ARBA00004613"/>
    </source>
</evidence>
<keyword evidence="7" id="KW-1185">Reference proteome</keyword>
<dbReference type="SMART" id="SM00204">
    <property type="entry name" value="TGFB"/>
    <property type="match status" value="1"/>
</dbReference>